<evidence type="ECO:0000256" key="1">
    <source>
        <dbReference type="ARBA" id="ARBA00008455"/>
    </source>
</evidence>
<dbReference type="SMART" id="SM00645">
    <property type="entry name" value="Pept_C1"/>
    <property type="match status" value="1"/>
</dbReference>
<dbReference type="CDD" id="cd02248">
    <property type="entry name" value="Peptidase_C1A"/>
    <property type="match status" value="1"/>
</dbReference>
<evidence type="ECO:0000259" key="12">
    <source>
        <dbReference type="SMART" id="SM00848"/>
    </source>
</evidence>
<sequence length="323" mass="35406">MKAIISICLIIGLAHANLQEEFESFKQMYNKIYKDVTEHDQRKLIFKDNTELINQHNERHAAGEKSYKMGVNQFSDLHFKEFQELMLSSMNANVLANGITQTFTSSPSVTIPESIDWREKGAVTGVKDQGACGSCWAFATIGTLEGQNFIKNQQLVSLSEQNLVDCSKKDGGCQGGWPDNALNYIKDNGGVDTEDSYPYEAKNGECRFNAENIGAKVTGIVVVASDDESALAAAVAEKGPISVAIDASLFQHYQGGVFDEPTCQGAVNHGVVVVGYGHDDNGGDYWLVKNSWAESWGENGYIRMARNKDNQCKIASHGVYPLV</sequence>
<dbReference type="InterPro" id="IPR000668">
    <property type="entry name" value="Peptidase_C1A_C"/>
</dbReference>
<accession>A0A6P8WXT2</accession>
<dbReference type="InterPro" id="IPR025660">
    <property type="entry name" value="Pept_his_AS"/>
</dbReference>
<dbReference type="GeneID" id="117568000"/>
<dbReference type="Proteomes" id="UP000515160">
    <property type="component" value="Chromosome 3"/>
</dbReference>
<dbReference type="InterPro" id="IPR013201">
    <property type="entry name" value="Prot_inhib_I29"/>
</dbReference>
<dbReference type="FunFam" id="3.90.70.10:FF:000006">
    <property type="entry name" value="Cathepsin S"/>
    <property type="match status" value="1"/>
</dbReference>
<dbReference type="InterPro" id="IPR000169">
    <property type="entry name" value="Pept_cys_AS"/>
</dbReference>
<evidence type="ECO:0000256" key="4">
    <source>
        <dbReference type="ARBA" id="ARBA00022807"/>
    </source>
</evidence>
<dbReference type="PROSITE" id="PS00640">
    <property type="entry name" value="THIOL_PROTEASE_ASN"/>
    <property type="match status" value="1"/>
</dbReference>
<keyword evidence="2" id="KW-0645">Protease</keyword>
<feature type="signal peptide" evidence="10">
    <location>
        <begin position="1"/>
        <end position="16"/>
    </location>
</feature>
<evidence type="ECO:0000256" key="6">
    <source>
        <dbReference type="ARBA" id="ARBA00023157"/>
    </source>
</evidence>
<dbReference type="SUPFAM" id="SSF54001">
    <property type="entry name" value="Cysteine proteinases"/>
    <property type="match status" value="1"/>
</dbReference>
<dbReference type="AlphaFoldDB" id="A0A6P8WXT2"/>
<dbReference type="SMART" id="SM00848">
    <property type="entry name" value="Inhibitor_I29"/>
    <property type="match status" value="1"/>
</dbReference>
<keyword evidence="13" id="KW-1185">Reference proteome</keyword>
<evidence type="ECO:0000256" key="7">
    <source>
        <dbReference type="ARBA" id="ARBA00036319"/>
    </source>
</evidence>
<feature type="domain" description="Cathepsin propeptide inhibitor" evidence="12">
    <location>
        <begin position="22"/>
        <end position="82"/>
    </location>
</feature>
<organism evidence="13 14">
    <name type="scientific">Drosophila albomicans</name>
    <name type="common">Fruit fly</name>
    <dbReference type="NCBI Taxonomy" id="7291"/>
    <lineage>
        <taxon>Eukaryota</taxon>
        <taxon>Metazoa</taxon>
        <taxon>Ecdysozoa</taxon>
        <taxon>Arthropoda</taxon>
        <taxon>Hexapoda</taxon>
        <taxon>Insecta</taxon>
        <taxon>Pterygota</taxon>
        <taxon>Neoptera</taxon>
        <taxon>Endopterygota</taxon>
        <taxon>Diptera</taxon>
        <taxon>Brachycera</taxon>
        <taxon>Muscomorpha</taxon>
        <taxon>Ephydroidea</taxon>
        <taxon>Drosophilidae</taxon>
        <taxon>Drosophila</taxon>
    </lineage>
</organism>
<protein>
    <recommendedName>
        <fullName evidence="8">cathepsin L</fullName>
        <ecNumber evidence="8">3.4.22.15</ecNumber>
    </recommendedName>
</protein>
<name>A0A6P8WXT2_DROAB</name>
<keyword evidence="10" id="KW-0732">Signal</keyword>
<keyword evidence="4" id="KW-0788">Thiol protease</keyword>
<dbReference type="InterPro" id="IPR013128">
    <property type="entry name" value="Peptidase_C1A"/>
</dbReference>
<evidence type="ECO:0000256" key="5">
    <source>
        <dbReference type="ARBA" id="ARBA00023145"/>
    </source>
</evidence>
<evidence type="ECO:0000256" key="2">
    <source>
        <dbReference type="ARBA" id="ARBA00022670"/>
    </source>
</evidence>
<dbReference type="RefSeq" id="XP_034104213.1">
    <property type="nucleotide sequence ID" value="XM_034248322.2"/>
</dbReference>
<dbReference type="PROSITE" id="PS00139">
    <property type="entry name" value="THIOL_PROTEASE_CYS"/>
    <property type="match status" value="1"/>
</dbReference>
<dbReference type="OrthoDB" id="7859669at2759"/>
<keyword evidence="5" id="KW-0865">Zymogen</keyword>
<dbReference type="EC" id="3.4.22.15" evidence="8"/>
<evidence type="ECO:0000259" key="11">
    <source>
        <dbReference type="SMART" id="SM00645"/>
    </source>
</evidence>
<dbReference type="PRINTS" id="PR00705">
    <property type="entry name" value="PAPAIN"/>
</dbReference>
<evidence type="ECO:0000313" key="13">
    <source>
        <dbReference type="Proteomes" id="UP000515160"/>
    </source>
</evidence>
<comment type="similarity">
    <text evidence="1">Belongs to the peptidase C1 family.</text>
</comment>
<evidence type="ECO:0000256" key="10">
    <source>
        <dbReference type="SAM" id="SignalP"/>
    </source>
</evidence>
<dbReference type="PROSITE" id="PS00639">
    <property type="entry name" value="THIOL_PROTEASE_HIS"/>
    <property type="match status" value="1"/>
</dbReference>
<proteinExistence type="inferred from homology"/>
<evidence type="ECO:0000256" key="8">
    <source>
        <dbReference type="ARBA" id="ARBA00038911"/>
    </source>
</evidence>
<dbReference type="PANTHER" id="PTHR12411">
    <property type="entry name" value="CYSTEINE PROTEASE FAMILY C1-RELATED"/>
    <property type="match status" value="1"/>
</dbReference>
<dbReference type="GO" id="GO:0004197">
    <property type="term" value="F:cysteine-type endopeptidase activity"/>
    <property type="evidence" value="ECO:0007669"/>
    <property type="project" value="UniProtKB-EC"/>
</dbReference>
<feature type="domain" description="Peptidase C1A papain C-terminal" evidence="11">
    <location>
        <begin position="111"/>
        <end position="322"/>
    </location>
</feature>
<comment type="catalytic activity">
    <reaction evidence="7">
        <text>Specificity close to that of papain. As compared to cathepsin B, cathepsin L exhibits higher activity toward protein substrates, but has little activity on Z-Arg-Arg-NHMec, and no peptidyl-dipeptidase activity.</text>
        <dbReference type="EC" id="3.4.22.15"/>
    </reaction>
</comment>
<feature type="chain" id="PRO_5027981621" description="cathepsin L" evidence="10">
    <location>
        <begin position="17"/>
        <end position="323"/>
    </location>
</feature>
<keyword evidence="3" id="KW-0378">Hydrolase</keyword>
<dbReference type="InterPro" id="IPR039417">
    <property type="entry name" value="Peptidase_C1A_papain-like"/>
</dbReference>
<keyword evidence="6" id="KW-1015">Disulfide bond</keyword>
<dbReference type="Gene3D" id="3.90.70.10">
    <property type="entry name" value="Cysteine proteinases"/>
    <property type="match status" value="1"/>
</dbReference>
<evidence type="ECO:0000256" key="9">
    <source>
        <dbReference type="ARBA" id="ARBA00063237"/>
    </source>
</evidence>
<evidence type="ECO:0000256" key="3">
    <source>
        <dbReference type="ARBA" id="ARBA00022801"/>
    </source>
</evidence>
<evidence type="ECO:0000313" key="14">
    <source>
        <dbReference type="RefSeq" id="XP_034104213.1"/>
    </source>
</evidence>
<dbReference type="Pfam" id="PF00112">
    <property type="entry name" value="Peptidase_C1"/>
    <property type="match status" value="1"/>
</dbReference>
<dbReference type="GO" id="GO:0006508">
    <property type="term" value="P:proteolysis"/>
    <property type="evidence" value="ECO:0007669"/>
    <property type="project" value="UniProtKB-KW"/>
</dbReference>
<comment type="subunit">
    <text evidence="9">Dimer of a heavy and a light chain linked by disulfide bonds.</text>
</comment>
<dbReference type="InterPro" id="IPR025661">
    <property type="entry name" value="Pept_asp_AS"/>
</dbReference>
<dbReference type="Pfam" id="PF08246">
    <property type="entry name" value="Inhibitor_I29"/>
    <property type="match status" value="1"/>
</dbReference>
<reference evidence="14" key="1">
    <citation type="submission" date="2025-08" db="UniProtKB">
        <authorList>
            <consortium name="RefSeq"/>
        </authorList>
    </citation>
    <scope>IDENTIFICATION</scope>
    <source>
        <strain evidence="14">15112-1751.03</strain>
        <tissue evidence="14">Whole Adult</tissue>
    </source>
</reference>
<gene>
    <name evidence="14" type="primary">LOC117568000</name>
</gene>
<dbReference type="InterPro" id="IPR038765">
    <property type="entry name" value="Papain-like_cys_pep_sf"/>
</dbReference>